<dbReference type="Gene3D" id="6.10.140.2040">
    <property type="match status" value="1"/>
</dbReference>
<evidence type="ECO:0000259" key="9">
    <source>
        <dbReference type="PROSITE" id="PS50800"/>
    </source>
</evidence>
<accession>A0A6P8HT49</accession>
<dbReference type="OrthoDB" id="5988109at2759"/>
<dbReference type="GO" id="GO:0003713">
    <property type="term" value="F:transcription coactivator activity"/>
    <property type="evidence" value="ECO:0007669"/>
    <property type="project" value="TreeGrafter"/>
</dbReference>
<dbReference type="InterPro" id="IPR043451">
    <property type="entry name" value="Myocardin-like"/>
</dbReference>
<dbReference type="SMART" id="SM00707">
    <property type="entry name" value="RPEL"/>
    <property type="match status" value="3"/>
</dbReference>
<evidence type="ECO:0000313" key="10">
    <source>
        <dbReference type="Proteomes" id="UP000515163"/>
    </source>
</evidence>
<evidence type="ECO:0000256" key="3">
    <source>
        <dbReference type="ARBA" id="ARBA00023015"/>
    </source>
</evidence>
<dbReference type="InParanoid" id="A0A6P8HT49"/>
<evidence type="ECO:0000256" key="7">
    <source>
        <dbReference type="PROSITE-ProRule" id="PRU00401"/>
    </source>
</evidence>
<evidence type="ECO:0000256" key="1">
    <source>
        <dbReference type="ARBA" id="ARBA00004123"/>
    </source>
</evidence>
<feature type="region of interest" description="Disordered" evidence="8">
    <location>
        <begin position="638"/>
        <end position="674"/>
    </location>
</feature>
<dbReference type="Pfam" id="PF02755">
    <property type="entry name" value="RPEL"/>
    <property type="match status" value="1"/>
</dbReference>
<dbReference type="Gene3D" id="1.10.720.30">
    <property type="entry name" value="SAP domain"/>
    <property type="match status" value="1"/>
</dbReference>
<keyword evidence="2" id="KW-0677">Repeat</keyword>
<gene>
    <name evidence="11" type="primary">LOC116295051</name>
</gene>
<dbReference type="GO" id="GO:0045944">
    <property type="term" value="P:positive regulation of transcription by RNA polymerase II"/>
    <property type="evidence" value="ECO:0007669"/>
    <property type="project" value="TreeGrafter"/>
</dbReference>
<name>A0A6P8HT49_ACTTE</name>
<evidence type="ECO:0000256" key="4">
    <source>
        <dbReference type="ARBA" id="ARBA00023054"/>
    </source>
</evidence>
<feature type="compositionally biased region" description="Polar residues" evidence="8">
    <location>
        <begin position="370"/>
        <end position="389"/>
    </location>
</feature>
<dbReference type="InterPro" id="IPR004018">
    <property type="entry name" value="RPEL_repeat"/>
</dbReference>
<keyword evidence="6" id="KW-0539">Nucleus</keyword>
<dbReference type="Proteomes" id="UP000515163">
    <property type="component" value="Unplaced"/>
</dbReference>
<dbReference type="GO" id="GO:0005634">
    <property type="term" value="C:nucleus"/>
    <property type="evidence" value="ECO:0007669"/>
    <property type="project" value="UniProtKB-SubCell"/>
</dbReference>
<dbReference type="InterPro" id="IPR003034">
    <property type="entry name" value="SAP_dom"/>
</dbReference>
<feature type="compositionally biased region" description="Basic residues" evidence="8">
    <location>
        <begin position="244"/>
        <end position="259"/>
    </location>
</feature>
<evidence type="ECO:0000313" key="11">
    <source>
        <dbReference type="RefSeq" id="XP_031558611.1"/>
    </source>
</evidence>
<organism evidence="10 11">
    <name type="scientific">Actinia tenebrosa</name>
    <name type="common">Australian red waratah sea anemone</name>
    <dbReference type="NCBI Taxonomy" id="6105"/>
    <lineage>
        <taxon>Eukaryota</taxon>
        <taxon>Metazoa</taxon>
        <taxon>Cnidaria</taxon>
        <taxon>Anthozoa</taxon>
        <taxon>Hexacorallia</taxon>
        <taxon>Actiniaria</taxon>
        <taxon>Actiniidae</taxon>
        <taxon>Actinia</taxon>
    </lineage>
</organism>
<comment type="subcellular location">
    <subcellularLocation>
        <location evidence="1">Nucleus</location>
    </subcellularLocation>
</comment>
<feature type="repeat" description="RPEL" evidence="7">
    <location>
        <begin position="86"/>
        <end position="111"/>
    </location>
</feature>
<keyword evidence="10" id="KW-1185">Reference proteome</keyword>
<proteinExistence type="predicted"/>
<feature type="region of interest" description="Disordered" evidence="8">
    <location>
        <begin position="221"/>
        <end position="273"/>
    </location>
</feature>
<evidence type="ECO:0000256" key="6">
    <source>
        <dbReference type="ARBA" id="ARBA00023242"/>
    </source>
</evidence>
<dbReference type="InterPro" id="IPR036361">
    <property type="entry name" value="SAP_dom_sf"/>
</dbReference>
<reference evidence="11" key="1">
    <citation type="submission" date="2025-08" db="UniProtKB">
        <authorList>
            <consortium name="RefSeq"/>
        </authorList>
    </citation>
    <scope>IDENTIFICATION</scope>
    <source>
        <tissue evidence="11">Tentacle</tissue>
    </source>
</reference>
<dbReference type="RefSeq" id="XP_031558611.1">
    <property type="nucleotide sequence ID" value="XM_031702751.1"/>
</dbReference>
<dbReference type="Pfam" id="PF02037">
    <property type="entry name" value="SAP"/>
    <property type="match status" value="1"/>
</dbReference>
<dbReference type="PROSITE" id="PS51073">
    <property type="entry name" value="RPEL"/>
    <property type="match status" value="3"/>
</dbReference>
<dbReference type="PANTHER" id="PTHR22793">
    <property type="entry name" value="MYOCARDIN-RELATED TRANSCRIPTION FACTOR-RELATED"/>
    <property type="match status" value="1"/>
</dbReference>
<dbReference type="AlphaFoldDB" id="A0A6P8HT49"/>
<dbReference type="Gene3D" id="6.10.150.10">
    <property type="match status" value="1"/>
</dbReference>
<feature type="region of interest" description="Disordered" evidence="8">
    <location>
        <begin position="370"/>
        <end position="398"/>
    </location>
</feature>
<evidence type="ECO:0000256" key="8">
    <source>
        <dbReference type="SAM" id="MobiDB-lite"/>
    </source>
</evidence>
<feature type="region of interest" description="Disordered" evidence="8">
    <location>
        <begin position="181"/>
        <end position="203"/>
    </location>
</feature>
<evidence type="ECO:0000256" key="5">
    <source>
        <dbReference type="ARBA" id="ARBA00023163"/>
    </source>
</evidence>
<feature type="domain" description="SAP" evidence="9">
    <location>
        <begin position="332"/>
        <end position="366"/>
    </location>
</feature>
<dbReference type="SMART" id="SM00513">
    <property type="entry name" value="SAP"/>
    <property type="match status" value="1"/>
</dbReference>
<dbReference type="SUPFAM" id="SSF68906">
    <property type="entry name" value="SAP domain"/>
    <property type="match status" value="1"/>
</dbReference>
<dbReference type="PANTHER" id="PTHR22793:SF12">
    <property type="entry name" value="MYOCARDIN-RELATED TRANSCRIPTION FACTOR, ISOFORM H"/>
    <property type="match status" value="1"/>
</dbReference>
<evidence type="ECO:0000256" key="2">
    <source>
        <dbReference type="ARBA" id="ARBA00022737"/>
    </source>
</evidence>
<keyword evidence="3" id="KW-0805">Transcription regulation</keyword>
<keyword evidence="5" id="KW-0804">Transcription</keyword>
<dbReference type="PROSITE" id="PS50800">
    <property type="entry name" value="SAP"/>
    <property type="match status" value="1"/>
</dbReference>
<feature type="repeat" description="RPEL" evidence="7">
    <location>
        <begin position="132"/>
        <end position="157"/>
    </location>
</feature>
<protein>
    <submittedName>
        <fullName evidence="11">Myocardin-related transcription factor A-like isoform X1</fullName>
    </submittedName>
</protein>
<feature type="compositionally biased region" description="Basic and acidic residues" evidence="8">
    <location>
        <begin position="232"/>
        <end position="243"/>
    </location>
</feature>
<dbReference type="KEGG" id="aten:116295051"/>
<feature type="compositionally biased region" description="Polar residues" evidence="8">
    <location>
        <begin position="646"/>
        <end position="655"/>
    </location>
</feature>
<keyword evidence="4" id="KW-0175">Coiled coil</keyword>
<dbReference type="GeneID" id="116295051"/>
<feature type="repeat" description="RPEL" evidence="7">
    <location>
        <begin position="42"/>
        <end position="67"/>
    </location>
</feature>
<sequence length="1033" mass="114722">MIFSLTEMRHNGALMSDKTDKDAVFTCSSKNNNNNHSQPIKYALERKLQQRTPREQLIDQGIMPALATAPSLLSQKTKLERAKTGDYLQKKIRVRPNRAQLVQRHILNDVSQAIDPSLLANQMKLKRKKLEDDLNERLAIRPGPLELVKDNILEQGTAVGLAIQEGNIDYTETAKSHLLEPISPESFDGSPEPSPDGNSLITQIPPTSIAEFFNKNASNITLSQGSQPLDGKPYEESQSLKKEGRSRKKSPKPKFKKYKYHEYRPPNGELQKSNLPMDSPYALMLQQQQLYLQLQVLYQNYPQFVSLPSIPENTAKISNNNNNVDDEKPVKIEDMRVVDMRKELKMRGLPVSGSKTDLIERLKASLSFSGDQGVNSTENLSNDSMESNQGSLVSSISSGSPIPVSSVTTIVNGHTKLGRSNSLPAHEARLQQVQMQLMANCKKLQTQLPPEVQQQLQHLQYLNLQTHLQQLRVQPHTNIQPKPIQFNVQTSSSQQPVSVANQHQQVSTMAPIKKELNVTDSCVFSQQQIQQSSGQVFTHSTTTSDAQAPFFSHPLSTNLPSPVITMTQATPSLITNSANLEQQKHMQNFSPAQSQGLLHLKAEANKLNIAASHSEPDLSHMDKLDFSGWNQGMKHLTHDNKPISPSHGSPCQTPNMFAPPAHHHQEHKSRPIESVEYNPAREKPDSMQRSYSEHTQEDGGIMMHAVGQDAEKQRSMSEPANPFVHRRSCSLPSGQLFFDHLNPPPSYEAHMAAQMHRKLSQEHIYQPQQHTVPAKTEDMDQGMDAQQDRELTQELQRVMMKQDLGVDNDEILEILGASVGSSVGSPVHSTANKVIISSPPNQLSPQRFGQAPHVQNNSNVSKSPSANFLGVHNSPSNNQQFQRRLSRSCEDVTGLTSYNNPNNVNPKHGMQSSAEGSLADLDSIIMSPASPMRIDSDTDHLMSMSNSIPIPSNYVHKSDTLSWLDLSNSPIMTSPTGAATEVTYMNRASPPPTLYGASPSLHHEQFPLSLFELDATGSNNLSHDFSEAMDFCV</sequence>